<keyword evidence="10" id="KW-1185">Reference proteome</keyword>
<keyword evidence="4 8" id="KW-0479">Metal-binding</keyword>
<dbReference type="PANTHER" id="PTHR46696:SF6">
    <property type="entry name" value="P450, PUTATIVE (EUROFUNG)-RELATED"/>
    <property type="match status" value="1"/>
</dbReference>
<accession>A0A1X0DJU6</accession>
<dbReference type="FunFam" id="1.10.630.10:FF:000018">
    <property type="entry name" value="Cytochrome P450 monooxygenase"/>
    <property type="match status" value="1"/>
</dbReference>
<evidence type="ECO:0000256" key="8">
    <source>
        <dbReference type="RuleBase" id="RU000461"/>
    </source>
</evidence>
<keyword evidence="3 8" id="KW-0349">Heme</keyword>
<dbReference type="InterPro" id="IPR036396">
    <property type="entry name" value="Cyt_P450_sf"/>
</dbReference>
<keyword evidence="7 8" id="KW-0503">Monooxygenase</keyword>
<evidence type="ECO:0000313" key="9">
    <source>
        <dbReference type="EMBL" id="ORA72684.1"/>
    </source>
</evidence>
<dbReference type="Proteomes" id="UP000192566">
    <property type="component" value="Unassembled WGS sequence"/>
</dbReference>
<dbReference type="PRINTS" id="PR00359">
    <property type="entry name" value="BP450"/>
</dbReference>
<dbReference type="Gene3D" id="1.10.630.10">
    <property type="entry name" value="Cytochrome P450"/>
    <property type="match status" value="1"/>
</dbReference>
<dbReference type="EMBL" id="MVHR01000019">
    <property type="protein sequence ID" value="ORA72684.1"/>
    <property type="molecule type" value="Genomic_DNA"/>
</dbReference>
<dbReference type="InterPro" id="IPR017972">
    <property type="entry name" value="Cyt_P450_CS"/>
</dbReference>
<dbReference type="OrthoDB" id="3664945at2"/>
<keyword evidence="6 8" id="KW-0408">Iron</keyword>
<dbReference type="CDD" id="cd11031">
    <property type="entry name" value="Cyp158A-like"/>
    <property type="match status" value="1"/>
</dbReference>
<evidence type="ECO:0000256" key="3">
    <source>
        <dbReference type="ARBA" id="ARBA00022617"/>
    </source>
</evidence>
<dbReference type="InterPro" id="IPR002397">
    <property type="entry name" value="Cyt_P450_B"/>
</dbReference>
<dbReference type="SUPFAM" id="SSF48264">
    <property type="entry name" value="Cytochrome P450"/>
    <property type="match status" value="1"/>
</dbReference>
<dbReference type="Pfam" id="PF00067">
    <property type="entry name" value="p450"/>
    <property type="match status" value="1"/>
</dbReference>
<dbReference type="GO" id="GO:0004497">
    <property type="term" value="F:monooxygenase activity"/>
    <property type="evidence" value="ECO:0007669"/>
    <property type="project" value="UniProtKB-KW"/>
</dbReference>
<sequence length="393" mass="42553">MTTPAQLPFRRTHPLEVPPQLRTLRSRGTIHRIRTPLGHPAWLVTGHAAVRRLLDDDRLGRAHPEPGSAARFGESALFGGPLGNFDTEERDHAWMRSLLQPHFSPRHLRTLVARVEALTGELLDELAHQDPPVDLCAKLAVPLPILVICELLGVPYSDREQFHGWTQDISNVCDRARSEHGMAELFGYCLTLVEHKRAHPGDDVISRLSATDGVSDFEAALLSMALLFAGHETTVVAIGIGAALLLANPGQWRALLNDPALIPVAVEELLRATSSGGGIGGIPRYARGDFAIDGVLIRAGDLVLLDIGSANHDAAVYAEPDRLDVARKGAGHVAFGYGARYCLGAPLARIELTAVFTQLIPRFPSMHLTVDPATLTVRNDVLTGGLIELPVSW</sequence>
<gene>
    <name evidence="9" type="ORF">BST25_14175</name>
</gene>
<evidence type="ECO:0000256" key="4">
    <source>
        <dbReference type="ARBA" id="ARBA00022723"/>
    </source>
</evidence>
<dbReference type="STRING" id="53376.BST25_14175"/>
<dbReference type="PANTHER" id="PTHR46696">
    <property type="entry name" value="P450, PUTATIVE (EUROFUNG)-RELATED"/>
    <property type="match status" value="1"/>
</dbReference>
<protein>
    <submittedName>
        <fullName evidence="9">Cytochrome</fullName>
    </submittedName>
</protein>
<keyword evidence="5 8" id="KW-0560">Oxidoreductase</keyword>
<comment type="similarity">
    <text evidence="2 8">Belongs to the cytochrome P450 family.</text>
</comment>
<evidence type="ECO:0000256" key="7">
    <source>
        <dbReference type="ARBA" id="ARBA00023033"/>
    </source>
</evidence>
<proteinExistence type="inferred from homology"/>
<dbReference type="PRINTS" id="PR00385">
    <property type="entry name" value="P450"/>
</dbReference>
<dbReference type="InterPro" id="IPR001128">
    <property type="entry name" value="Cyt_P450"/>
</dbReference>
<evidence type="ECO:0000256" key="5">
    <source>
        <dbReference type="ARBA" id="ARBA00023002"/>
    </source>
</evidence>
<dbReference type="GO" id="GO:0005506">
    <property type="term" value="F:iron ion binding"/>
    <property type="evidence" value="ECO:0007669"/>
    <property type="project" value="InterPro"/>
</dbReference>
<evidence type="ECO:0000313" key="10">
    <source>
        <dbReference type="Proteomes" id="UP000192566"/>
    </source>
</evidence>
<evidence type="ECO:0000256" key="1">
    <source>
        <dbReference type="ARBA" id="ARBA00001971"/>
    </source>
</evidence>
<comment type="cofactor">
    <cofactor evidence="1">
        <name>heme</name>
        <dbReference type="ChEBI" id="CHEBI:30413"/>
    </cofactor>
</comment>
<reference evidence="9 10" key="1">
    <citation type="submission" date="2017-02" db="EMBL/GenBank/DDBJ databases">
        <title>The new phylogeny of genus Mycobacterium.</title>
        <authorList>
            <person name="Tortoli E."/>
            <person name="Trovato A."/>
            <person name="Cirillo D.M."/>
        </authorList>
    </citation>
    <scope>NUCLEOTIDE SEQUENCE [LARGE SCALE GENOMIC DNA]</scope>
    <source>
        <strain evidence="9 10">DSM 44471</strain>
    </source>
</reference>
<evidence type="ECO:0000256" key="6">
    <source>
        <dbReference type="ARBA" id="ARBA00023004"/>
    </source>
</evidence>
<evidence type="ECO:0000256" key="2">
    <source>
        <dbReference type="ARBA" id="ARBA00010617"/>
    </source>
</evidence>
<dbReference type="AlphaFoldDB" id="A0A1X0DJU6"/>
<dbReference type="PROSITE" id="PS00086">
    <property type="entry name" value="CYTOCHROME_P450"/>
    <property type="match status" value="1"/>
</dbReference>
<comment type="caution">
    <text evidence="9">The sequence shown here is derived from an EMBL/GenBank/DDBJ whole genome shotgun (WGS) entry which is preliminary data.</text>
</comment>
<dbReference type="GO" id="GO:0016705">
    <property type="term" value="F:oxidoreductase activity, acting on paired donors, with incorporation or reduction of molecular oxygen"/>
    <property type="evidence" value="ECO:0007669"/>
    <property type="project" value="InterPro"/>
</dbReference>
<dbReference type="GO" id="GO:0020037">
    <property type="term" value="F:heme binding"/>
    <property type="evidence" value="ECO:0007669"/>
    <property type="project" value="InterPro"/>
</dbReference>
<organism evidence="9 10">
    <name type="scientific">Mycobacterium heidelbergense</name>
    <dbReference type="NCBI Taxonomy" id="53376"/>
    <lineage>
        <taxon>Bacteria</taxon>
        <taxon>Bacillati</taxon>
        <taxon>Actinomycetota</taxon>
        <taxon>Actinomycetes</taxon>
        <taxon>Mycobacteriales</taxon>
        <taxon>Mycobacteriaceae</taxon>
        <taxon>Mycobacterium</taxon>
        <taxon>Mycobacterium simiae complex</taxon>
    </lineage>
</organism>
<name>A0A1X0DJU6_MYCHE</name>